<dbReference type="PROSITE" id="PS51186">
    <property type="entry name" value="GNAT"/>
    <property type="match status" value="1"/>
</dbReference>
<reference evidence="3" key="1">
    <citation type="journal article" date="2019" name="Int. J. Syst. Evol. Microbiol.">
        <title>The Global Catalogue of Microorganisms (GCM) 10K type strain sequencing project: providing services to taxonomists for standard genome sequencing and annotation.</title>
        <authorList>
            <consortium name="The Broad Institute Genomics Platform"/>
            <consortium name="The Broad Institute Genome Sequencing Center for Infectious Disease"/>
            <person name="Wu L."/>
            <person name="Ma J."/>
        </authorList>
    </citation>
    <scope>NUCLEOTIDE SEQUENCE [LARGE SCALE GENOMIC DNA]</scope>
    <source>
        <strain evidence="3">KCTC 19466</strain>
    </source>
</reference>
<dbReference type="SUPFAM" id="SSF55729">
    <property type="entry name" value="Acyl-CoA N-acyltransferases (Nat)"/>
    <property type="match status" value="1"/>
</dbReference>
<evidence type="ECO:0000313" key="2">
    <source>
        <dbReference type="EMBL" id="GHD09601.1"/>
    </source>
</evidence>
<dbReference type="EMBL" id="BMXK01000009">
    <property type="protein sequence ID" value="GHD09601.1"/>
    <property type="molecule type" value="Genomic_DNA"/>
</dbReference>
<keyword evidence="2" id="KW-0808">Transferase</keyword>
<dbReference type="GO" id="GO:0016740">
    <property type="term" value="F:transferase activity"/>
    <property type="evidence" value="ECO:0007669"/>
    <property type="project" value="UniProtKB-KW"/>
</dbReference>
<dbReference type="Gene3D" id="3.40.630.30">
    <property type="match status" value="1"/>
</dbReference>
<dbReference type="InterPro" id="IPR051908">
    <property type="entry name" value="Ribosomal_N-acetyltransferase"/>
</dbReference>
<dbReference type="Pfam" id="PF13302">
    <property type="entry name" value="Acetyltransf_3"/>
    <property type="match status" value="1"/>
</dbReference>
<name>A0ABQ3GJE0_9MICC</name>
<dbReference type="Proteomes" id="UP000642819">
    <property type="component" value="Unassembled WGS sequence"/>
</dbReference>
<dbReference type="InterPro" id="IPR016181">
    <property type="entry name" value="Acyl_CoA_acyltransferase"/>
</dbReference>
<feature type="domain" description="N-acetyltransferase" evidence="1">
    <location>
        <begin position="18"/>
        <end position="185"/>
    </location>
</feature>
<proteinExistence type="predicted"/>
<evidence type="ECO:0000313" key="3">
    <source>
        <dbReference type="Proteomes" id="UP000642819"/>
    </source>
</evidence>
<dbReference type="PANTHER" id="PTHR43441:SF11">
    <property type="entry name" value="RIBOSOMAL-PROTEIN-SERINE ACETYLTRANSFERASE"/>
    <property type="match status" value="1"/>
</dbReference>
<keyword evidence="3" id="KW-1185">Reference proteome</keyword>
<organism evidence="2 3">
    <name type="scientific">Zhihengliuella salsuginis</name>
    <dbReference type="NCBI Taxonomy" id="578222"/>
    <lineage>
        <taxon>Bacteria</taxon>
        <taxon>Bacillati</taxon>
        <taxon>Actinomycetota</taxon>
        <taxon>Actinomycetes</taxon>
        <taxon>Micrococcales</taxon>
        <taxon>Micrococcaceae</taxon>
        <taxon>Zhihengliuella</taxon>
    </lineage>
</organism>
<dbReference type="InterPro" id="IPR000182">
    <property type="entry name" value="GNAT_dom"/>
</dbReference>
<dbReference type="PANTHER" id="PTHR43441">
    <property type="entry name" value="RIBOSOMAL-PROTEIN-SERINE ACETYLTRANSFERASE"/>
    <property type="match status" value="1"/>
</dbReference>
<sequence>MVRPLWPLFDLELTTPRLQMRVIRDEDLDAMVDAVQSGIHPPERSPFSVPWTSAPVVDLPANTAVHVWRTRAETTPDAWTLPLGVWSDGTFVGVQDITARGFRALRSVGTGSWLRTSAQGRGLGKEMRAAGLFYAFDVLGATLAGSEAASWNEASLGVSRTLGYEENGVRRELWGEKIEDVAYVRVTPETFRRPAWRLGVRGHESVAAFLRLP</sequence>
<comment type="caution">
    <text evidence="2">The sequence shown here is derived from an EMBL/GenBank/DDBJ whole genome shotgun (WGS) entry which is preliminary data.</text>
</comment>
<protein>
    <submittedName>
        <fullName evidence="2">Succinyl-CoA transferase Rv0802c</fullName>
    </submittedName>
</protein>
<evidence type="ECO:0000259" key="1">
    <source>
        <dbReference type="PROSITE" id="PS51186"/>
    </source>
</evidence>
<accession>A0ABQ3GJE0</accession>
<dbReference type="RefSeq" id="WP_189350564.1">
    <property type="nucleotide sequence ID" value="NZ_BMXK01000009.1"/>
</dbReference>
<gene>
    <name evidence="2" type="ORF">GCM10008096_22420</name>
</gene>